<name>A0A942Z2B6_9BACI</name>
<sequence>MISSYEKIIKLILPTPFAVGDVNAYVVKNDALTLIDAGVKTEAAWEAFQFQLAQHGIVPEDIDQVVLTHHHPDHVGLLDWLPEDLPVYGHEYARPWIEEDEQFFAAYDVFYKKLFIEFGIDGDFEKMLKIMKAPLRYSCRRPLTYEITEGDTIPGMDGWAILSTPGHAQSHLSFYRNSDGVLLSGDHLLATISSNPLLEPALIPSYERPKPQLQYNHSLRKLLDLDISIAYTGHGAEINKVHELVQRRLQRQHERALQVREMLQGNRLTTFTVTKQLFPAVYQRELGLTLSETTAQLDYLLSLGFIEKQLDHDGVAYFTSGVTQDEK</sequence>
<gene>
    <name evidence="2" type="ORF">KHA91_06165</name>
</gene>
<dbReference type="InterPro" id="IPR001279">
    <property type="entry name" value="Metallo-B-lactamas"/>
</dbReference>
<dbReference type="EMBL" id="JAGYPN010000001">
    <property type="protein sequence ID" value="MBS4222343.1"/>
    <property type="molecule type" value="Genomic_DNA"/>
</dbReference>
<accession>A0A942Z2B6</accession>
<reference evidence="2 3" key="1">
    <citation type="submission" date="2021-05" db="EMBL/GenBank/DDBJ databases">
        <title>Novel Bacillus species.</title>
        <authorList>
            <person name="Liu G."/>
        </authorList>
    </citation>
    <scope>NUCLEOTIDE SEQUENCE [LARGE SCALE GENOMIC DNA]</scope>
    <source>
        <strain evidence="2 3">FJAT-49682</strain>
    </source>
</reference>
<dbReference type="SUPFAM" id="SSF56281">
    <property type="entry name" value="Metallo-hydrolase/oxidoreductase"/>
    <property type="match status" value="1"/>
</dbReference>
<keyword evidence="3" id="KW-1185">Reference proteome</keyword>
<feature type="domain" description="Metallo-beta-lactamase" evidence="1">
    <location>
        <begin position="21"/>
        <end position="234"/>
    </location>
</feature>
<dbReference type="PANTHER" id="PTHR23131:SF4">
    <property type="entry name" value="METALLO-BETA-LACTAMASE SUPERFAMILY POTEIN"/>
    <property type="match status" value="1"/>
</dbReference>
<dbReference type="Proteomes" id="UP000676456">
    <property type="component" value="Unassembled WGS sequence"/>
</dbReference>
<comment type="caution">
    <text evidence="2">The sequence shown here is derived from an EMBL/GenBank/DDBJ whole genome shotgun (WGS) entry which is preliminary data.</text>
</comment>
<organism evidence="2 3">
    <name type="scientific">Lederbergia citrea</name>
    <dbReference type="NCBI Taxonomy" id="2833581"/>
    <lineage>
        <taxon>Bacteria</taxon>
        <taxon>Bacillati</taxon>
        <taxon>Bacillota</taxon>
        <taxon>Bacilli</taxon>
        <taxon>Bacillales</taxon>
        <taxon>Bacillaceae</taxon>
        <taxon>Lederbergia</taxon>
    </lineage>
</organism>
<dbReference type="SMART" id="SM00849">
    <property type="entry name" value="Lactamase_B"/>
    <property type="match status" value="1"/>
</dbReference>
<evidence type="ECO:0000259" key="1">
    <source>
        <dbReference type="SMART" id="SM00849"/>
    </source>
</evidence>
<dbReference type="AlphaFoldDB" id="A0A942Z2B6"/>
<dbReference type="Pfam" id="PF00753">
    <property type="entry name" value="Lactamase_B"/>
    <property type="match status" value="1"/>
</dbReference>
<proteinExistence type="predicted"/>
<evidence type="ECO:0000313" key="3">
    <source>
        <dbReference type="Proteomes" id="UP000676456"/>
    </source>
</evidence>
<protein>
    <submittedName>
        <fullName evidence="2">MBL fold metallo-hydrolase</fullName>
    </submittedName>
</protein>
<dbReference type="PANTHER" id="PTHR23131">
    <property type="entry name" value="ENDORIBONUCLEASE LACTB2"/>
    <property type="match status" value="1"/>
</dbReference>
<dbReference type="InterPro" id="IPR050662">
    <property type="entry name" value="Sec-metab_biosynth-thioest"/>
</dbReference>
<dbReference type="InterPro" id="IPR036866">
    <property type="entry name" value="RibonucZ/Hydroxyglut_hydro"/>
</dbReference>
<dbReference type="RefSeq" id="WP_213097297.1">
    <property type="nucleotide sequence ID" value="NZ_JAGYPH010000001.1"/>
</dbReference>
<evidence type="ECO:0000313" key="2">
    <source>
        <dbReference type="EMBL" id="MBS4222343.1"/>
    </source>
</evidence>
<dbReference type="Gene3D" id="3.60.15.10">
    <property type="entry name" value="Ribonuclease Z/Hydroxyacylglutathione hydrolase-like"/>
    <property type="match status" value="1"/>
</dbReference>